<dbReference type="STRING" id="1387353.BSF38_04901"/>
<dbReference type="RefSeq" id="WP_076349696.1">
    <property type="nucleotide sequence ID" value="NZ_CP019082.1"/>
</dbReference>
<accession>A0A1U7CWL6</accession>
<dbReference type="GO" id="GO:0008240">
    <property type="term" value="F:tripeptidyl-peptidase activity"/>
    <property type="evidence" value="ECO:0007669"/>
    <property type="project" value="TreeGrafter"/>
</dbReference>
<evidence type="ECO:0000256" key="1">
    <source>
        <dbReference type="SAM" id="MobiDB-lite"/>
    </source>
</evidence>
<feature type="region of interest" description="Disordered" evidence="1">
    <location>
        <begin position="367"/>
        <end position="387"/>
    </location>
</feature>
<dbReference type="PANTHER" id="PTHR14218">
    <property type="entry name" value="PROTEASE S8 TRIPEPTIDYL PEPTIDASE I CLN2"/>
    <property type="match status" value="1"/>
</dbReference>
<evidence type="ECO:0000259" key="2">
    <source>
        <dbReference type="PROSITE" id="PS51695"/>
    </source>
</evidence>
<dbReference type="PROSITE" id="PS51695">
    <property type="entry name" value="SEDOLISIN"/>
    <property type="match status" value="1"/>
</dbReference>
<dbReference type="Gene3D" id="3.40.50.200">
    <property type="entry name" value="Peptidase S8/S53 domain"/>
    <property type="match status" value="1"/>
</dbReference>
<dbReference type="EMBL" id="CP019082">
    <property type="protein sequence ID" value="APW63337.1"/>
    <property type="molecule type" value="Genomic_DNA"/>
</dbReference>
<evidence type="ECO:0000313" key="4">
    <source>
        <dbReference type="Proteomes" id="UP000186309"/>
    </source>
</evidence>
<feature type="domain" description="Peptidase S53" evidence="2">
    <location>
        <begin position="25"/>
        <end position="372"/>
    </location>
</feature>
<dbReference type="CDD" id="cd04056">
    <property type="entry name" value="Peptidases_S53"/>
    <property type="match status" value="1"/>
</dbReference>
<dbReference type="AlphaFoldDB" id="A0A1U7CWL6"/>
<proteinExistence type="predicted"/>
<keyword evidence="4" id="KW-1185">Reference proteome</keyword>
<feature type="region of interest" description="Disordered" evidence="1">
    <location>
        <begin position="1"/>
        <end position="24"/>
    </location>
</feature>
<dbReference type="InterPro" id="IPR036852">
    <property type="entry name" value="Peptidase_S8/S53_dom_sf"/>
</dbReference>
<feature type="compositionally biased region" description="Low complexity" evidence="1">
    <location>
        <begin position="370"/>
        <end position="387"/>
    </location>
</feature>
<reference evidence="4" key="1">
    <citation type="submission" date="2016-12" db="EMBL/GenBank/DDBJ databases">
        <title>Comparative genomics of four Isosphaeraceae planctomycetes: a common pool of plasmids and glycoside hydrolase genes.</title>
        <authorList>
            <person name="Ivanova A."/>
        </authorList>
    </citation>
    <scope>NUCLEOTIDE SEQUENCE [LARGE SCALE GENOMIC DNA]</scope>
    <source>
        <strain evidence="4">PX4</strain>
    </source>
</reference>
<name>A0A1U7CWL6_9BACT</name>
<dbReference type="GO" id="GO:0004252">
    <property type="term" value="F:serine-type endopeptidase activity"/>
    <property type="evidence" value="ECO:0007669"/>
    <property type="project" value="InterPro"/>
</dbReference>
<evidence type="ECO:0000313" key="3">
    <source>
        <dbReference type="EMBL" id="APW63337.1"/>
    </source>
</evidence>
<dbReference type="SUPFAM" id="SSF52743">
    <property type="entry name" value="Subtilisin-like"/>
    <property type="match status" value="1"/>
</dbReference>
<feature type="compositionally biased region" description="Basic residues" evidence="1">
    <location>
        <begin position="1"/>
        <end position="11"/>
    </location>
</feature>
<dbReference type="PANTHER" id="PTHR14218:SF15">
    <property type="entry name" value="TRIPEPTIDYL-PEPTIDASE 1"/>
    <property type="match status" value="1"/>
</dbReference>
<dbReference type="InterPro" id="IPR050819">
    <property type="entry name" value="Tripeptidyl-peptidase_I"/>
</dbReference>
<dbReference type="EC" id="3.4.21.100" evidence="3"/>
<dbReference type="GO" id="GO:0006508">
    <property type="term" value="P:proteolysis"/>
    <property type="evidence" value="ECO:0007669"/>
    <property type="project" value="InterPro"/>
</dbReference>
<dbReference type="OrthoDB" id="263396at2"/>
<organism evidence="3 4">
    <name type="scientific">Paludisphaera borealis</name>
    <dbReference type="NCBI Taxonomy" id="1387353"/>
    <lineage>
        <taxon>Bacteria</taxon>
        <taxon>Pseudomonadati</taxon>
        <taxon>Planctomycetota</taxon>
        <taxon>Planctomycetia</taxon>
        <taxon>Isosphaerales</taxon>
        <taxon>Isosphaeraceae</taxon>
        <taxon>Paludisphaera</taxon>
    </lineage>
</organism>
<sequence>MISRQRGRRLRPGVEPLDDRSLPSGFTPSQIAAAYGLGPITLTSPSGQAVAGDGSGQTIAIIGAFHNPNLPADLGVFSRTFGLPDPKLTVVNLAGSQTNAAWASESALDAEWAHALAPGASILMVEAKSDTQTDLMEAVNVARNTPGVVAVSMSWGLPESASQKSLDHLFTTPAGHTGITFVAASGDGGAGKGAVYPASSPNVLGVGGTTLTLDASGGYQSEAIWADSGTGVSRITAEPSYQRSLQKTGGKSVPDVSFLSDPETGVQVYSTPPGATTGSWQVVAGTSLGTPAWAAIVAIVAQGRALDGKPGLDGGSQTLPLLYGLPSSSFNQVASGRVGSLAAGLGTPRGDAVIRGLISIASVSTDLTSTTQTPQTQTQTPPVAPARPVLAAKGPKKVVIVRRKAASQPRPHLAAARWSRLIAQTTARKAAAAASR</sequence>
<dbReference type="KEGG" id="pbor:BSF38_04901"/>
<protein>
    <submittedName>
        <fullName evidence="3">Pseudomonalisin</fullName>
        <ecNumber evidence="3">3.4.21.100</ecNumber>
    </submittedName>
</protein>
<dbReference type="Proteomes" id="UP000186309">
    <property type="component" value="Chromosome"/>
</dbReference>
<keyword evidence="3" id="KW-0378">Hydrolase</keyword>
<dbReference type="InterPro" id="IPR030400">
    <property type="entry name" value="Sedolisin_dom"/>
</dbReference>
<gene>
    <name evidence="3" type="primary">pcp_3</name>
    <name evidence="3" type="ORF">BSF38_04901</name>
</gene>